<keyword evidence="2" id="KW-1185">Reference proteome</keyword>
<accession>A0A835JIH1</accession>
<gene>
    <name evidence="1" type="ORF">SADUNF_Sadunf13G0115900</name>
</gene>
<comment type="caution">
    <text evidence="1">The sequence shown here is derived from an EMBL/GenBank/DDBJ whole genome shotgun (WGS) entry which is preliminary data.</text>
</comment>
<dbReference type="EMBL" id="JADGMS010000013">
    <property type="protein sequence ID" value="KAF9670888.1"/>
    <property type="molecule type" value="Genomic_DNA"/>
</dbReference>
<name>A0A835JIH1_9ROSI</name>
<dbReference type="Proteomes" id="UP000657918">
    <property type="component" value="Unassembled WGS sequence"/>
</dbReference>
<evidence type="ECO:0000313" key="1">
    <source>
        <dbReference type="EMBL" id="KAF9670888.1"/>
    </source>
</evidence>
<proteinExistence type="predicted"/>
<evidence type="ECO:0000313" key="2">
    <source>
        <dbReference type="Proteomes" id="UP000657918"/>
    </source>
</evidence>
<reference evidence="1 2" key="1">
    <citation type="submission" date="2020-10" db="EMBL/GenBank/DDBJ databases">
        <title>Plant Genome Project.</title>
        <authorList>
            <person name="Zhang R.-G."/>
        </authorList>
    </citation>
    <scope>NUCLEOTIDE SEQUENCE [LARGE SCALE GENOMIC DNA]</scope>
    <source>
        <strain evidence="1">FAFU-HL-1</strain>
        <tissue evidence="1">Leaf</tissue>
    </source>
</reference>
<organism evidence="1 2">
    <name type="scientific">Salix dunnii</name>
    <dbReference type="NCBI Taxonomy" id="1413687"/>
    <lineage>
        <taxon>Eukaryota</taxon>
        <taxon>Viridiplantae</taxon>
        <taxon>Streptophyta</taxon>
        <taxon>Embryophyta</taxon>
        <taxon>Tracheophyta</taxon>
        <taxon>Spermatophyta</taxon>
        <taxon>Magnoliopsida</taxon>
        <taxon>eudicotyledons</taxon>
        <taxon>Gunneridae</taxon>
        <taxon>Pentapetalae</taxon>
        <taxon>rosids</taxon>
        <taxon>fabids</taxon>
        <taxon>Malpighiales</taxon>
        <taxon>Salicaceae</taxon>
        <taxon>Saliceae</taxon>
        <taxon>Salix</taxon>
    </lineage>
</organism>
<protein>
    <submittedName>
        <fullName evidence="1">Uncharacterized protein</fullName>
    </submittedName>
</protein>
<sequence>MVVQLINEMADKGFSADANLVRKRLLGFCEGHQGEKANQEKLNRGGQKLLESCCGVWRSPLQVLKLKRGGPNHNPLPHCVAPALTCERMGKMRKVGKMKGEDNDNGRGPTLTATKLPLLFSPVKDDYLDALATAAAEVEQGASIELTTAQ</sequence>
<dbReference type="AlphaFoldDB" id="A0A835JIH1"/>